<accession>A0A8K0TML1</accession>
<evidence type="ECO:0000313" key="3">
    <source>
        <dbReference type="Proteomes" id="UP000813385"/>
    </source>
</evidence>
<dbReference type="Proteomes" id="UP000813385">
    <property type="component" value="Unassembled WGS sequence"/>
</dbReference>
<name>A0A8K0TML1_9PEZI</name>
<organism evidence="2 3">
    <name type="scientific">Plectosphaerella cucumerina</name>
    <dbReference type="NCBI Taxonomy" id="40658"/>
    <lineage>
        <taxon>Eukaryota</taxon>
        <taxon>Fungi</taxon>
        <taxon>Dikarya</taxon>
        <taxon>Ascomycota</taxon>
        <taxon>Pezizomycotina</taxon>
        <taxon>Sordariomycetes</taxon>
        <taxon>Hypocreomycetidae</taxon>
        <taxon>Glomerellales</taxon>
        <taxon>Plectosphaerellaceae</taxon>
        <taxon>Plectosphaerella</taxon>
    </lineage>
</organism>
<sequence length="359" mass="37619">MSVEHHHLHAGATLGGDNGMMVNGSHHDNRNAGNTTSILPSLTTATKVIIKTKNYIFRNYGALTTTFTPAASCTDSPDLSIAGIDDIQYPVLAQYTKDNLGDPDAVTHHVPYHSPGNVCPHAWTTAGIAQKDDQGFLSATGAFNPPEEPTPAINPLPNVIAHNLSRGQTAIICCPEGYTAEYYGGCFSDAPSTAFTATTACGFMDNSQLGLTAEQDVFEYNDREITGRAFFNTQTEPLAIVATATWTIDPPSASASPQTTAMQSNDPIPRNDLVFWAYADMLYLVNDDEESNAGGGGNNTDDGDDGGNDDGVDEDDGDDNGSGGDSGSMAASRTLPAALATILAVWGAARLIGAVALVL</sequence>
<protein>
    <submittedName>
        <fullName evidence="2">Uncharacterized protein</fullName>
    </submittedName>
</protein>
<dbReference type="EMBL" id="JAGPXD010000002">
    <property type="protein sequence ID" value="KAH7367945.1"/>
    <property type="molecule type" value="Genomic_DNA"/>
</dbReference>
<proteinExistence type="predicted"/>
<dbReference type="AlphaFoldDB" id="A0A8K0TML1"/>
<reference evidence="2" key="1">
    <citation type="journal article" date="2021" name="Nat. Commun.">
        <title>Genetic determinants of endophytism in the Arabidopsis root mycobiome.</title>
        <authorList>
            <person name="Mesny F."/>
            <person name="Miyauchi S."/>
            <person name="Thiergart T."/>
            <person name="Pickel B."/>
            <person name="Atanasova L."/>
            <person name="Karlsson M."/>
            <person name="Huettel B."/>
            <person name="Barry K.W."/>
            <person name="Haridas S."/>
            <person name="Chen C."/>
            <person name="Bauer D."/>
            <person name="Andreopoulos W."/>
            <person name="Pangilinan J."/>
            <person name="LaButti K."/>
            <person name="Riley R."/>
            <person name="Lipzen A."/>
            <person name="Clum A."/>
            <person name="Drula E."/>
            <person name="Henrissat B."/>
            <person name="Kohler A."/>
            <person name="Grigoriev I.V."/>
            <person name="Martin F.M."/>
            <person name="Hacquard S."/>
        </authorList>
    </citation>
    <scope>NUCLEOTIDE SEQUENCE</scope>
    <source>
        <strain evidence="2">MPI-CAGE-AT-0016</strain>
    </source>
</reference>
<gene>
    <name evidence="2" type="ORF">B0T11DRAFT_326169</name>
</gene>
<evidence type="ECO:0000256" key="1">
    <source>
        <dbReference type="SAM" id="MobiDB-lite"/>
    </source>
</evidence>
<feature type="compositionally biased region" description="Acidic residues" evidence="1">
    <location>
        <begin position="301"/>
        <end position="319"/>
    </location>
</feature>
<dbReference type="OrthoDB" id="5429716at2759"/>
<feature type="region of interest" description="Disordered" evidence="1">
    <location>
        <begin position="1"/>
        <end position="37"/>
    </location>
</feature>
<evidence type="ECO:0000313" key="2">
    <source>
        <dbReference type="EMBL" id="KAH7367945.1"/>
    </source>
</evidence>
<comment type="caution">
    <text evidence="2">The sequence shown here is derived from an EMBL/GenBank/DDBJ whole genome shotgun (WGS) entry which is preliminary data.</text>
</comment>
<keyword evidence="3" id="KW-1185">Reference proteome</keyword>
<feature type="region of interest" description="Disordered" evidence="1">
    <location>
        <begin position="289"/>
        <end position="329"/>
    </location>
</feature>